<comment type="caution">
    <text evidence="2">The sequence shown here is derived from an EMBL/GenBank/DDBJ whole genome shotgun (WGS) entry which is preliminary data.</text>
</comment>
<feature type="transmembrane region" description="Helical" evidence="1">
    <location>
        <begin position="28"/>
        <end position="50"/>
    </location>
</feature>
<proteinExistence type="predicted"/>
<keyword evidence="1" id="KW-0472">Membrane</keyword>
<keyword evidence="3" id="KW-1185">Reference proteome</keyword>
<keyword evidence="1" id="KW-0812">Transmembrane</keyword>
<dbReference type="EMBL" id="POTY01000036">
    <property type="protein sequence ID" value="PZG20886.1"/>
    <property type="molecule type" value="Genomic_DNA"/>
</dbReference>
<evidence type="ECO:0000313" key="2">
    <source>
        <dbReference type="EMBL" id="PZG20886.1"/>
    </source>
</evidence>
<name>A0A2W2E9D4_9ACTN</name>
<protein>
    <submittedName>
        <fullName evidence="2">Uncharacterized protein</fullName>
    </submittedName>
</protein>
<evidence type="ECO:0000313" key="3">
    <source>
        <dbReference type="Proteomes" id="UP000248924"/>
    </source>
</evidence>
<sequence length="185" mass="19811">MIDLDEQNHQPAEAVTATPDRLMARRKMALRLVAALVVGVLLGGTGVSALRDSRDRRERAGVVALVALPVVGNYGSTVSSESVGVSGKLMLVNAGPVSITVRGVQGERPGVVMHSIGQPRLLPPGGTAQLVVELRFECSIAFQPEPLPIRISVQTDDKHVREVSRPVDFAGSEWERDAMGNCELR</sequence>
<reference evidence="2 3" key="1">
    <citation type="submission" date="2018-01" db="EMBL/GenBank/DDBJ databases">
        <title>Draft genome sequence of Jishengella sp. NA12.</title>
        <authorList>
            <person name="Sahin N."/>
            <person name="Ay H."/>
            <person name="Saygin H."/>
        </authorList>
    </citation>
    <scope>NUCLEOTIDE SEQUENCE [LARGE SCALE GENOMIC DNA]</scope>
    <source>
        <strain evidence="2 3">NA12</strain>
    </source>
</reference>
<evidence type="ECO:0000256" key="1">
    <source>
        <dbReference type="SAM" id="Phobius"/>
    </source>
</evidence>
<gene>
    <name evidence="2" type="ORF">C1I95_08615</name>
</gene>
<keyword evidence="1" id="KW-1133">Transmembrane helix</keyword>
<organism evidence="2 3">
    <name type="scientific">Micromonospora craterilacus</name>
    <dbReference type="NCBI Taxonomy" id="1655439"/>
    <lineage>
        <taxon>Bacteria</taxon>
        <taxon>Bacillati</taxon>
        <taxon>Actinomycetota</taxon>
        <taxon>Actinomycetes</taxon>
        <taxon>Micromonosporales</taxon>
        <taxon>Micromonosporaceae</taxon>
        <taxon>Micromonospora</taxon>
    </lineage>
</organism>
<dbReference type="Proteomes" id="UP000248924">
    <property type="component" value="Unassembled WGS sequence"/>
</dbReference>
<dbReference type="OrthoDB" id="3399934at2"/>
<dbReference type="AlphaFoldDB" id="A0A2W2E9D4"/>
<dbReference type="RefSeq" id="WP_111213260.1">
    <property type="nucleotide sequence ID" value="NZ_POTY01000036.1"/>
</dbReference>
<accession>A0A2W2E9D4</accession>